<dbReference type="OrthoDB" id="120976at2759"/>
<name>A0A397UYD8_9GLOM</name>
<evidence type="ECO:0000313" key="2">
    <source>
        <dbReference type="Proteomes" id="UP000266673"/>
    </source>
</evidence>
<sequence>MRIRKALADALYKNFTLTSLSLSYNNLESEVGKALAADGLCKNSMLNLGDTNLGSEEGEALADALCKNPTLTFLDLKFNNIGFKLSPYLSNNPNFKINNKYY</sequence>
<dbReference type="EMBL" id="QKWP01000854">
    <property type="protein sequence ID" value="RIB14197.1"/>
    <property type="molecule type" value="Genomic_DNA"/>
</dbReference>
<dbReference type="Pfam" id="PF13516">
    <property type="entry name" value="LRR_6"/>
    <property type="match status" value="2"/>
</dbReference>
<dbReference type="PANTHER" id="PTHR24114">
    <property type="entry name" value="LEUCINE RICH REPEAT FAMILY PROTEIN"/>
    <property type="match status" value="1"/>
</dbReference>
<dbReference type="PANTHER" id="PTHR24114:SF2">
    <property type="entry name" value="F-BOX DOMAIN-CONTAINING PROTEIN-RELATED"/>
    <property type="match status" value="1"/>
</dbReference>
<dbReference type="Proteomes" id="UP000266673">
    <property type="component" value="Unassembled WGS sequence"/>
</dbReference>
<protein>
    <submittedName>
        <fullName evidence="1">Uncharacterized protein</fullName>
    </submittedName>
</protein>
<keyword evidence="2" id="KW-1185">Reference proteome</keyword>
<gene>
    <name evidence="1" type="ORF">C2G38_2195811</name>
</gene>
<dbReference type="InterPro" id="IPR032675">
    <property type="entry name" value="LRR_dom_sf"/>
</dbReference>
<evidence type="ECO:0000313" key="1">
    <source>
        <dbReference type="EMBL" id="RIB14197.1"/>
    </source>
</evidence>
<reference evidence="1 2" key="1">
    <citation type="submission" date="2018-06" db="EMBL/GenBank/DDBJ databases">
        <title>Comparative genomics reveals the genomic features of Rhizophagus irregularis, R. cerebriforme, R. diaphanum and Gigaspora rosea, and their symbiotic lifestyle signature.</title>
        <authorList>
            <person name="Morin E."/>
            <person name="San Clemente H."/>
            <person name="Chen E.C.H."/>
            <person name="De La Providencia I."/>
            <person name="Hainaut M."/>
            <person name="Kuo A."/>
            <person name="Kohler A."/>
            <person name="Murat C."/>
            <person name="Tang N."/>
            <person name="Roy S."/>
            <person name="Loubradou J."/>
            <person name="Henrissat B."/>
            <person name="Grigoriev I.V."/>
            <person name="Corradi N."/>
            <person name="Roux C."/>
            <person name="Martin F.M."/>
        </authorList>
    </citation>
    <scope>NUCLEOTIDE SEQUENCE [LARGE SCALE GENOMIC DNA]</scope>
    <source>
        <strain evidence="1 2">DAOM 194757</strain>
    </source>
</reference>
<dbReference type="InterPro" id="IPR052394">
    <property type="entry name" value="LRR-containing"/>
</dbReference>
<dbReference type="AlphaFoldDB" id="A0A397UYD8"/>
<dbReference type="InterPro" id="IPR001611">
    <property type="entry name" value="Leu-rich_rpt"/>
</dbReference>
<accession>A0A397UYD8</accession>
<proteinExistence type="predicted"/>
<comment type="caution">
    <text evidence="1">The sequence shown here is derived from an EMBL/GenBank/DDBJ whole genome shotgun (WGS) entry which is preliminary data.</text>
</comment>
<dbReference type="Gene3D" id="3.80.10.10">
    <property type="entry name" value="Ribonuclease Inhibitor"/>
    <property type="match status" value="1"/>
</dbReference>
<organism evidence="1 2">
    <name type="scientific">Gigaspora rosea</name>
    <dbReference type="NCBI Taxonomy" id="44941"/>
    <lineage>
        <taxon>Eukaryota</taxon>
        <taxon>Fungi</taxon>
        <taxon>Fungi incertae sedis</taxon>
        <taxon>Mucoromycota</taxon>
        <taxon>Glomeromycotina</taxon>
        <taxon>Glomeromycetes</taxon>
        <taxon>Diversisporales</taxon>
        <taxon>Gigasporaceae</taxon>
        <taxon>Gigaspora</taxon>
    </lineage>
</organism>
<dbReference type="SUPFAM" id="SSF52047">
    <property type="entry name" value="RNI-like"/>
    <property type="match status" value="1"/>
</dbReference>